<dbReference type="Proteomes" id="UP000245910">
    <property type="component" value="Chromosome I"/>
</dbReference>
<dbReference type="PANTHER" id="PTHR24305">
    <property type="entry name" value="CYTOCHROME P450"/>
    <property type="match status" value="1"/>
</dbReference>
<dbReference type="Gene3D" id="1.10.630.10">
    <property type="entry name" value="Cytochrome P450"/>
    <property type="match status" value="1"/>
</dbReference>
<comment type="similarity">
    <text evidence="1">Belongs to the cytochrome P450 family.</text>
</comment>
<dbReference type="GO" id="GO:0005506">
    <property type="term" value="F:iron ion binding"/>
    <property type="evidence" value="ECO:0007669"/>
    <property type="project" value="InterPro"/>
</dbReference>
<keyword evidence="6" id="KW-1185">Reference proteome</keyword>
<dbReference type="InterPro" id="IPR050121">
    <property type="entry name" value="Cytochrome_P450_monoxygenase"/>
</dbReference>
<name>A0A2L2SZD5_9HYPO</name>
<sequence>MAGTQSLATSLPIAHYYILANPSIMTRLRKEPEENPLGTLEELDRLPYLDAVQMEAFRLDFGLTLIQQTDEDIFPDPWTFRPERWLGEVGSARRKYFLSFNKSLRRCLDINLAKAELCMDLAVAALWDIYLYKTDDSDVTFLYDYFVDTQARLKCHQSQSSW</sequence>
<evidence type="ECO:0000256" key="3">
    <source>
        <dbReference type="ARBA" id="ARBA00022723"/>
    </source>
</evidence>
<evidence type="ECO:0000256" key="1">
    <source>
        <dbReference type="ARBA" id="ARBA00010617"/>
    </source>
</evidence>
<dbReference type="Pfam" id="PF00067">
    <property type="entry name" value="p450"/>
    <property type="match status" value="1"/>
</dbReference>
<protein>
    <recommendedName>
        <fullName evidence="7">Cytochrome P450</fullName>
    </recommendedName>
</protein>
<organism evidence="5 6">
    <name type="scientific">Fusarium venenatum</name>
    <dbReference type="NCBI Taxonomy" id="56646"/>
    <lineage>
        <taxon>Eukaryota</taxon>
        <taxon>Fungi</taxon>
        <taxon>Dikarya</taxon>
        <taxon>Ascomycota</taxon>
        <taxon>Pezizomycotina</taxon>
        <taxon>Sordariomycetes</taxon>
        <taxon>Hypocreomycetidae</taxon>
        <taxon>Hypocreales</taxon>
        <taxon>Nectriaceae</taxon>
        <taxon>Fusarium</taxon>
    </lineage>
</organism>
<evidence type="ECO:0000256" key="2">
    <source>
        <dbReference type="ARBA" id="ARBA00022617"/>
    </source>
</evidence>
<reference evidence="6" key="1">
    <citation type="submission" date="2014-10" db="EMBL/GenBank/DDBJ databases">
        <authorList>
            <person name="King R."/>
        </authorList>
    </citation>
    <scope>NUCLEOTIDE SEQUENCE [LARGE SCALE GENOMIC DNA]</scope>
    <source>
        <strain evidence="6">A3/5</strain>
    </source>
</reference>
<dbReference type="RefSeq" id="XP_025587212.1">
    <property type="nucleotide sequence ID" value="XM_025732264.2"/>
</dbReference>
<dbReference type="AlphaFoldDB" id="A0A2L2SZD5"/>
<dbReference type="EMBL" id="LN649229">
    <property type="protein sequence ID" value="CEI63492.1"/>
    <property type="molecule type" value="Genomic_DNA"/>
</dbReference>
<dbReference type="GO" id="GO:0020037">
    <property type="term" value="F:heme binding"/>
    <property type="evidence" value="ECO:0007669"/>
    <property type="project" value="InterPro"/>
</dbReference>
<evidence type="ECO:0008006" key="7">
    <source>
        <dbReference type="Google" id="ProtNLM"/>
    </source>
</evidence>
<evidence type="ECO:0000313" key="6">
    <source>
        <dbReference type="Proteomes" id="UP000245910"/>
    </source>
</evidence>
<keyword evidence="2" id="KW-0349">Heme</keyword>
<keyword evidence="4" id="KW-0408">Iron</keyword>
<dbReference type="KEGG" id="fvn:FVRRES_00004"/>
<evidence type="ECO:0000256" key="4">
    <source>
        <dbReference type="ARBA" id="ARBA00023004"/>
    </source>
</evidence>
<accession>A0A2L2SZD5</accession>
<dbReference type="STRING" id="56646.A0A2L2SZD5"/>
<dbReference type="GO" id="GO:0004497">
    <property type="term" value="F:monooxygenase activity"/>
    <property type="evidence" value="ECO:0007669"/>
    <property type="project" value="InterPro"/>
</dbReference>
<dbReference type="PANTHER" id="PTHR24305:SF166">
    <property type="entry name" value="CYTOCHROME P450 12A4, MITOCHONDRIAL-RELATED"/>
    <property type="match status" value="1"/>
</dbReference>
<dbReference type="SUPFAM" id="SSF48264">
    <property type="entry name" value="Cytochrome P450"/>
    <property type="match status" value="1"/>
</dbReference>
<dbReference type="InterPro" id="IPR036396">
    <property type="entry name" value="Cyt_P450_sf"/>
</dbReference>
<dbReference type="GO" id="GO:0016705">
    <property type="term" value="F:oxidoreductase activity, acting on paired donors, with incorporation or reduction of molecular oxygen"/>
    <property type="evidence" value="ECO:0007669"/>
    <property type="project" value="InterPro"/>
</dbReference>
<evidence type="ECO:0000313" key="5">
    <source>
        <dbReference type="EMBL" id="CEI63492.1"/>
    </source>
</evidence>
<dbReference type="GeneID" id="37251648"/>
<keyword evidence="3" id="KW-0479">Metal-binding</keyword>
<proteinExistence type="inferred from homology"/>
<dbReference type="InterPro" id="IPR001128">
    <property type="entry name" value="Cyt_P450"/>
</dbReference>